<organism evidence="2 3">
    <name type="scientific">Myotis myotis</name>
    <name type="common">Greater mouse-eared bat</name>
    <name type="synonym">Vespertilio myotis</name>
    <dbReference type="NCBI Taxonomy" id="51298"/>
    <lineage>
        <taxon>Eukaryota</taxon>
        <taxon>Metazoa</taxon>
        <taxon>Chordata</taxon>
        <taxon>Craniata</taxon>
        <taxon>Vertebrata</taxon>
        <taxon>Euteleostomi</taxon>
        <taxon>Mammalia</taxon>
        <taxon>Eutheria</taxon>
        <taxon>Laurasiatheria</taxon>
        <taxon>Chiroptera</taxon>
        <taxon>Yangochiroptera</taxon>
        <taxon>Vespertilionidae</taxon>
        <taxon>Myotis</taxon>
    </lineage>
</organism>
<dbReference type="EMBL" id="JABWUV010000019">
    <property type="protein sequence ID" value="KAF6285955.1"/>
    <property type="molecule type" value="Genomic_DNA"/>
</dbReference>
<accession>A0A7J7SCJ8</accession>
<comment type="caution">
    <text evidence="2">The sequence shown here is derived from an EMBL/GenBank/DDBJ whole genome shotgun (WGS) entry which is preliminary data.</text>
</comment>
<feature type="region of interest" description="Disordered" evidence="1">
    <location>
        <begin position="83"/>
        <end position="108"/>
    </location>
</feature>
<gene>
    <name evidence="2" type="ORF">mMyoMyo1_009512</name>
</gene>
<proteinExistence type="predicted"/>
<name>A0A7J7SCJ8_MYOMY</name>
<evidence type="ECO:0000313" key="2">
    <source>
        <dbReference type="EMBL" id="KAF6285955.1"/>
    </source>
</evidence>
<dbReference type="AlphaFoldDB" id="A0A7J7SCJ8"/>
<evidence type="ECO:0000256" key="1">
    <source>
        <dbReference type="SAM" id="MobiDB-lite"/>
    </source>
</evidence>
<sequence>MYTHPGRVVLRGWAAVGALGAGAAGPVRQSQLLAQKVQLFHPLKSGFPSPQPTVGGEATSPGGTTAPLYRAVWRAVTRTVLRNPLRKRQAAPPSSSYRQSKPALDTGRAVKNWRTRVSNPSASLQKLPPALSACGRPSGCTTVEGVGVGRAGGVRHQPPLSTL</sequence>
<keyword evidence="3" id="KW-1185">Reference proteome</keyword>
<protein>
    <submittedName>
        <fullName evidence="2">Uncharacterized protein</fullName>
    </submittedName>
</protein>
<dbReference type="Proteomes" id="UP000527355">
    <property type="component" value="Unassembled WGS sequence"/>
</dbReference>
<evidence type="ECO:0000313" key="3">
    <source>
        <dbReference type="Proteomes" id="UP000527355"/>
    </source>
</evidence>
<reference evidence="2 3" key="1">
    <citation type="journal article" date="2020" name="Nature">
        <title>Six reference-quality genomes reveal evolution of bat adaptations.</title>
        <authorList>
            <person name="Jebb D."/>
            <person name="Huang Z."/>
            <person name="Pippel M."/>
            <person name="Hughes G.M."/>
            <person name="Lavrichenko K."/>
            <person name="Devanna P."/>
            <person name="Winkler S."/>
            <person name="Jermiin L.S."/>
            <person name="Skirmuntt E.C."/>
            <person name="Katzourakis A."/>
            <person name="Burkitt-Gray L."/>
            <person name="Ray D.A."/>
            <person name="Sullivan K.A.M."/>
            <person name="Roscito J.G."/>
            <person name="Kirilenko B.M."/>
            <person name="Davalos L.M."/>
            <person name="Corthals A.P."/>
            <person name="Power M.L."/>
            <person name="Jones G."/>
            <person name="Ransome R.D."/>
            <person name="Dechmann D.K.N."/>
            <person name="Locatelli A.G."/>
            <person name="Puechmaille S.J."/>
            <person name="Fedrigo O."/>
            <person name="Jarvis E.D."/>
            <person name="Hiller M."/>
            <person name="Vernes S.C."/>
            <person name="Myers E.W."/>
            <person name="Teeling E.C."/>
        </authorList>
    </citation>
    <scope>NUCLEOTIDE SEQUENCE [LARGE SCALE GENOMIC DNA]</scope>
    <source>
        <strain evidence="2">MMyoMyo1</strain>
        <tissue evidence="2">Flight muscle</tissue>
    </source>
</reference>
<feature type="region of interest" description="Disordered" evidence="1">
    <location>
        <begin position="46"/>
        <end position="65"/>
    </location>
</feature>